<dbReference type="EMBL" id="QGTL01000006">
    <property type="protein sequence ID" value="PWV74423.1"/>
    <property type="molecule type" value="Genomic_DNA"/>
</dbReference>
<evidence type="ECO:0000256" key="1">
    <source>
        <dbReference type="RuleBase" id="RU362001"/>
    </source>
</evidence>
<evidence type="ECO:0000313" key="2">
    <source>
        <dbReference type="EMBL" id="PWV74423.1"/>
    </source>
</evidence>
<dbReference type="Pfam" id="PF06013">
    <property type="entry name" value="WXG100"/>
    <property type="match status" value="1"/>
</dbReference>
<dbReference type="InterPro" id="IPR036689">
    <property type="entry name" value="ESAT-6-like_sf"/>
</dbReference>
<accession>A0A317NHQ9</accession>
<comment type="similarity">
    <text evidence="1">Belongs to the WXG100 family.</text>
</comment>
<name>A0A317NHQ9_9NOCA</name>
<gene>
    <name evidence="2" type="ORF">DFR69_106234</name>
</gene>
<proteinExistence type="inferred from homology"/>
<comment type="caution">
    <text evidence="2">The sequence shown here is derived from an EMBL/GenBank/DDBJ whole genome shotgun (WGS) entry which is preliminary data.</text>
</comment>
<dbReference type="Proteomes" id="UP000246410">
    <property type="component" value="Unassembled WGS sequence"/>
</dbReference>
<protein>
    <recommendedName>
        <fullName evidence="1">ESAT-6-like protein</fullName>
    </recommendedName>
</protein>
<dbReference type="RefSeq" id="WP_244198346.1">
    <property type="nucleotide sequence ID" value="NZ_QGTL01000006.1"/>
</dbReference>
<dbReference type="AlphaFoldDB" id="A0A317NHQ9"/>
<reference evidence="2 3" key="1">
    <citation type="submission" date="2018-05" db="EMBL/GenBank/DDBJ databases">
        <title>Genomic Encyclopedia of Type Strains, Phase IV (KMG-IV): sequencing the most valuable type-strain genomes for metagenomic binning, comparative biology and taxonomic classification.</title>
        <authorList>
            <person name="Goeker M."/>
        </authorList>
    </citation>
    <scope>NUCLEOTIDE SEQUENCE [LARGE SCALE GENOMIC DNA]</scope>
    <source>
        <strain evidence="2 3">DSM 44717</strain>
    </source>
</reference>
<organism evidence="2 3">
    <name type="scientific">Nocardia neocaledoniensis</name>
    <dbReference type="NCBI Taxonomy" id="236511"/>
    <lineage>
        <taxon>Bacteria</taxon>
        <taxon>Bacillati</taxon>
        <taxon>Actinomycetota</taxon>
        <taxon>Actinomycetes</taxon>
        <taxon>Mycobacteriales</taxon>
        <taxon>Nocardiaceae</taxon>
        <taxon>Nocardia</taxon>
    </lineage>
</organism>
<keyword evidence="3" id="KW-1185">Reference proteome</keyword>
<evidence type="ECO:0000313" key="3">
    <source>
        <dbReference type="Proteomes" id="UP000246410"/>
    </source>
</evidence>
<dbReference type="Gene3D" id="1.10.287.1060">
    <property type="entry name" value="ESAT-6-like"/>
    <property type="match status" value="1"/>
</dbReference>
<dbReference type="NCBIfam" id="TIGR03930">
    <property type="entry name" value="WXG100_ESAT6"/>
    <property type="match status" value="1"/>
</dbReference>
<dbReference type="InterPro" id="IPR010310">
    <property type="entry name" value="T7SS_ESAT-6-like"/>
</dbReference>
<dbReference type="SUPFAM" id="SSF140453">
    <property type="entry name" value="EsxAB dimer-like"/>
    <property type="match status" value="1"/>
</dbReference>
<sequence length="98" mass="11075">MTGDDRFRVDLEQLDAAITTMEAFGAEVAGWLTDVEHRIAALHLSWASEAATAQRAAHDKWVAGVDEMQENLDELREVARIAHTNYTRAITHNTRMWP</sequence>